<gene>
    <name evidence="1" type="ORF">LX12_000687</name>
</gene>
<dbReference type="EMBL" id="JAMTCG010000001">
    <property type="protein sequence ID" value="MCP2159523.1"/>
    <property type="molecule type" value="Genomic_DNA"/>
</dbReference>
<keyword evidence="2" id="KW-1185">Reference proteome</keyword>
<proteinExistence type="predicted"/>
<sequence>MVTADDIRALVHSDLDDPQLILLRGEVQVVSGADVIDGGSALVIGTLAEIQQTHGLGTAPDQSQLQTIAALFDTRVTELGG</sequence>
<protein>
    <submittedName>
        <fullName evidence="1">Uncharacterized protein</fullName>
    </submittedName>
</protein>
<organism evidence="1 2">
    <name type="scientific">Williamsia serinedens</name>
    <dbReference type="NCBI Taxonomy" id="391736"/>
    <lineage>
        <taxon>Bacteria</taxon>
        <taxon>Bacillati</taxon>
        <taxon>Actinomycetota</taxon>
        <taxon>Actinomycetes</taxon>
        <taxon>Mycobacteriales</taxon>
        <taxon>Nocardiaceae</taxon>
        <taxon>Williamsia</taxon>
    </lineage>
</organism>
<dbReference type="RefSeq" id="WP_253653084.1">
    <property type="nucleotide sequence ID" value="NZ_BAAAOE010000004.1"/>
</dbReference>
<accession>A0ABT1GX12</accession>
<reference evidence="1 2" key="1">
    <citation type="submission" date="2022-06" db="EMBL/GenBank/DDBJ databases">
        <title>Genomic Encyclopedia of Archaeal and Bacterial Type Strains, Phase II (KMG-II): from individual species to whole genera.</title>
        <authorList>
            <person name="Goeker M."/>
        </authorList>
    </citation>
    <scope>NUCLEOTIDE SEQUENCE [LARGE SCALE GENOMIC DNA]</scope>
    <source>
        <strain evidence="1 2">DSM 45037</strain>
    </source>
</reference>
<evidence type="ECO:0000313" key="2">
    <source>
        <dbReference type="Proteomes" id="UP001205740"/>
    </source>
</evidence>
<comment type="caution">
    <text evidence="1">The sequence shown here is derived from an EMBL/GenBank/DDBJ whole genome shotgun (WGS) entry which is preliminary data.</text>
</comment>
<name>A0ABT1GX12_9NOCA</name>
<dbReference type="Proteomes" id="UP001205740">
    <property type="component" value="Unassembled WGS sequence"/>
</dbReference>
<evidence type="ECO:0000313" key="1">
    <source>
        <dbReference type="EMBL" id="MCP2159523.1"/>
    </source>
</evidence>